<feature type="transmembrane region" description="Helical" evidence="5">
    <location>
        <begin position="114"/>
        <end position="132"/>
    </location>
</feature>
<keyword evidence="2 5" id="KW-0812">Transmembrane</keyword>
<gene>
    <name evidence="6" type="ORF">ITI46_10855</name>
</gene>
<name>A0ABS3X9V3_9ACTN</name>
<comment type="subcellular location">
    <subcellularLocation>
        <location evidence="1">Membrane</location>
        <topology evidence="1">Multi-pass membrane protein</topology>
    </subcellularLocation>
</comment>
<evidence type="ECO:0000313" key="7">
    <source>
        <dbReference type="Proteomes" id="UP001519064"/>
    </source>
</evidence>
<evidence type="ECO:0000256" key="1">
    <source>
        <dbReference type="ARBA" id="ARBA00004141"/>
    </source>
</evidence>
<dbReference type="InterPro" id="IPR032808">
    <property type="entry name" value="DoxX"/>
</dbReference>
<keyword evidence="4 5" id="KW-0472">Membrane</keyword>
<sequence>MSEAHSALSIATAGEGAVPGRRHEIAVKVLTVLLALFLGAASGLPKLFRAEAAVEAFDKIGWGDWFMYAVGSLEVLGALALLVPILSGAAALAFIGLMIGATVFNLTVLDAPQAVLTTAILTVVLGYIAWSRRTHTTQLLRRLRP</sequence>
<proteinExistence type="predicted"/>
<keyword evidence="7" id="KW-1185">Reference proteome</keyword>
<reference evidence="6 7" key="1">
    <citation type="submission" date="2020-11" db="EMBL/GenBank/DDBJ databases">
        <title>Streptomyces spirodelae sp. nov., isolated from duckweed.</title>
        <authorList>
            <person name="Saimee Y."/>
            <person name="Duangmal K."/>
        </authorList>
    </citation>
    <scope>NUCLEOTIDE SEQUENCE [LARGE SCALE GENOMIC DNA]</scope>
    <source>
        <strain evidence="6 7">S16-07</strain>
    </source>
</reference>
<dbReference type="Pfam" id="PF13564">
    <property type="entry name" value="DoxX_2"/>
    <property type="match status" value="1"/>
</dbReference>
<dbReference type="Proteomes" id="UP001519064">
    <property type="component" value="Unassembled WGS sequence"/>
</dbReference>
<comment type="caution">
    <text evidence="6">The sequence shown here is derived from an EMBL/GenBank/DDBJ whole genome shotgun (WGS) entry which is preliminary data.</text>
</comment>
<evidence type="ECO:0000256" key="2">
    <source>
        <dbReference type="ARBA" id="ARBA00022692"/>
    </source>
</evidence>
<dbReference type="RefSeq" id="WP_209239251.1">
    <property type="nucleotide sequence ID" value="NZ_JADKMA010000041.1"/>
</dbReference>
<keyword evidence="3 5" id="KW-1133">Transmembrane helix</keyword>
<organism evidence="6 7">
    <name type="scientific">Streptomyces oryzae</name>
    <dbReference type="NCBI Taxonomy" id="1434886"/>
    <lineage>
        <taxon>Bacteria</taxon>
        <taxon>Bacillati</taxon>
        <taxon>Actinomycetota</taxon>
        <taxon>Actinomycetes</taxon>
        <taxon>Kitasatosporales</taxon>
        <taxon>Streptomycetaceae</taxon>
        <taxon>Streptomyces</taxon>
    </lineage>
</organism>
<evidence type="ECO:0000256" key="3">
    <source>
        <dbReference type="ARBA" id="ARBA00022989"/>
    </source>
</evidence>
<dbReference type="EMBL" id="JADKMA010000041">
    <property type="protein sequence ID" value="MBO8192162.1"/>
    <property type="molecule type" value="Genomic_DNA"/>
</dbReference>
<protein>
    <submittedName>
        <fullName evidence="6">DoxX family protein</fullName>
    </submittedName>
</protein>
<evidence type="ECO:0000256" key="5">
    <source>
        <dbReference type="SAM" id="Phobius"/>
    </source>
</evidence>
<evidence type="ECO:0000313" key="6">
    <source>
        <dbReference type="EMBL" id="MBO8192162.1"/>
    </source>
</evidence>
<accession>A0ABS3X9V3</accession>
<evidence type="ECO:0000256" key="4">
    <source>
        <dbReference type="ARBA" id="ARBA00023136"/>
    </source>
</evidence>